<dbReference type="AlphaFoldDB" id="A0A0H3PX85"/>
<dbReference type="EMBL" id="ABHU01000002">
    <property type="protein sequence ID" value="EDU92757.1"/>
    <property type="molecule type" value="Genomic_DNA"/>
</dbReference>
<comment type="caution">
    <text evidence="1">The sequence shown here is derived from an EMBL/GenBank/DDBJ whole genome shotgun (WGS) entry which is preliminary data.</text>
</comment>
<accession>A0A0H3PX85</accession>
<proteinExistence type="predicted"/>
<reference evidence="1 2" key="1">
    <citation type="journal article" date="2011" name="Appl. Environ. Microbiol.">
        <title>Genome signatures of Escherichia coli O157:H7 isolates from the bovine host reservoir.</title>
        <authorList>
            <person name="Eppinger M."/>
            <person name="Mammel M.K."/>
            <person name="Leclerc J.E."/>
            <person name="Ravel J."/>
            <person name="Cebula T.A."/>
        </authorList>
    </citation>
    <scope>NUCLEOTIDE SEQUENCE [LARGE SCALE GENOMIC DNA]</scope>
    <source>
        <strain evidence="1 2">EC869</strain>
    </source>
</reference>
<evidence type="ECO:0000313" key="1">
    <source>
        <dbReference type="EMBL" id="EDU92757.1"/>
    </source>
</evidence>
<evidence type="ECO:0000313" key="2">
    <source>
        <dbReference type="Proteomes" id="UP000004641"/>
    </source>
</evidence>
<protein>
    <submittedName>
        <fullName evidence="1">Uncharacterized protein</fullName>
    </submittedName>
</protein>
<sequence length="47" mass="4975">MRFVPFSGLITPVFSSTELFPLSEVASGITAPEGLKFAASIDLSPFV</sequence>
<dbReference type="BioCyc" id="ECOL478008-HMP:G76-486812-MONOMER"/>
<name>A0A0H3PX85_ECO5C</name>
<gene>
    <name evidence="1" type="ORF">ECH7EC869_1717</name>
</gene>
<organism evidence="1 2">
    <name type="scientific">Escherichia coli O157:H7 (strain EC869)</name>
    <dbReference type="NCBI Taxonomy" id="478008"/>
    <lineage>
        <taxon>Bacteria</taxon>
        <taxon>Pseudomonadati</taxon>
        <taxon>Pseudomonadota</taxon>
        <taxon>Gammaproteobacteria</taxon>
        <taxon>Enterobacterales</taxon>
        <taxon>Enterobacteriaceae</taxon>
        <taxon>Escherichia</taxon>
    </lineage>
</organism>
<dbReference type="Proteomes" id="UP000004641">
    <property type="component" value="Unassembled WGS sequence"/>
</dbReference>